<dbReference type="EMBL" id="JBBNAG010000007">
    <property type="protein sequence ID" value="KAK9118681.1"/>
    <property type="molecule type" value="Genomic_DNA"/>
</dbReference>
<evidence type="ECO:0000313" key="2">
    <source>
        <dbReference type="Proteomes" id="UP001419268"/>
    </source>
</evidence>
<dbReference type="Proteomes" id="UP001419268">
    <property type="component" value="Unassembled WGS sequence"/>
</dbReference>
<evidence type="ECO:0000313" key="1">
    <source>
        <dbReference type="EMBL" id="KAK9118681.1"/>
    </source>
</evidence>
<gene>
    <name evidence="1" type="ORF">Scep_016774</name>
</gene>
<keyword evidence="2" id="KW-1185">Reference proteome</keyword>
<dbReference type="AlphaFoldDB" id="A0AAP0IQ34"/>
<protein>
    <submittedName>
        <fullName evidence="1">Uncharacterized protein</fullName>
    </submittedName>
</protein>
<name>A0AAP0IQ34_9MAGN</name>
<comment type="caution">
    <text evidence="1">The sequence shown here is derived from an EMBL/GenBank/DDBJ whole genome shotgun (WGS) entry which is preliminary data.</text>
</comment>
<sequence>MARIHEYGRAWSTRGLNFGIVRERSNHDPRGAITGLGHTSTPRKSDSLGIVECMFWTHRATTVLKVSVTQVRDVFKGFDRLEHGRPKAHKFFGEHALMERDVVGMR</sequence>
<reference evidence="1 2" key="1">
    <citation type="submission" date="2024-01" db="EMBL/GenBank/DDBJ databases">
        <title>Genome assemblies of Stephania.</title>
        <authorList>
            <person name="Yang L."/>
        </authorList>
    </citation>
    <scope>NUCLEOTIDE SEQUENCE [LARGE SCALE GENOMIC DNA]</scope>
    <source>
        <strain evidence="1">JXDWG</strain>
        <tissue evidence="1">Leaf</tissue>
    </source>
</reference>
<accession>A0AAP0IQ34</accession>
<organism evidence="1 2">
    <name type="scientific">Stephania cephalantha</name>
    <dbReference type="NCBI Taxonomy" id="152367"/>
    <lineage>
        <taxon>Eukaryota</taxon>
        <taxon>Viridiplantae</taxon>
        <taxon>Streptophyta</taxon>
        <taxon>Embryophyta</taxon>
        <taxon>Tracheophyta</taxon>
        <taxon>Spermatophyta</taxon>
        <taxon>Magnoliopsida</taxon>
        <taxon>Ranunculales</taxon>
        <taxon>Menispermaceae</taxon>
        <taxon>Menispermoideae</taxon>
        <taxon>Cissampelideae</taxon>
        <taxon>Stephania</taxon>
    </lineage>
</organism>
<proteinExistence type="predicted"/>